<accession>A0A9Q1J726</accession>
<organism evidence="2 3">
    <name type="scientific">Synaphobranchus kaupii</name>
    <name type="common">Kaup's arrowtooth eel</name>
    <dbReference type="NCBI Taxonomy" id="118154"/>
    <lineage>
        <taxon>Eukaryota</taxon>
        <taxon>Metazoa</taxon>
        <taxon>Chordata</taxon>
        <taxon>Craniata</taxon>
        <taxon>Vertebrata</taxon>
        <taxon>Euteleostomi</taxon>
        <taxon>Actinopterygii</taxon>
        <taxon>Neopterygii</taxon>
        <taxon>Teleostei</taxon>
        <taxon>Anguilliformes</taxon>
        <taxon>Synaphobranchidae</taxon>
        <taxon>Synaphobranchus</taxon>
    </lineage>
</organism>
<protein>
    <submittedName>
        <fullName evidence="2">Uncharacterized protein</fullName>
    </submittedName>
</protein>
<sequence>MSGPITSPHNPAPHPFTVVAPVHRAVPIHRGTETGTVSGLFILPCRKESYKGFPEIALTRAPKHAALAAAPFKGQRVRAATATQSSPRALISEPLPHTAIRKRETERGEPQRGGTACLEAFSKRCRDVSAQTP</sequence>
<evidence type="ECO:0000256" key="1">
    <source>
        <dbReference type="SAM" id="MobiDB-lite"/>
    </source>
</evidence>
<feature type="compositionally biased region" description="Basic and acidic residues" evidence="1">
    <location>
        <begin position="101"/>
        <end position="110"/>
    </location>
</feature>
<reference evidence="2" key="1">
    <citation type="journal article" date="2023" name="Science">
        <title>Genome structures resolve the early diversification of teleost fishes.</title>
        <authorList>
            <person name="Parey E."/>
            <person name="Louis A."/>
            <person name="Montfort J."/>
            <person name="Bouchez O."/>
            <person name="Roques C."/>
            <person name="Iampietro C."/>
            <person name="Lluch J."/>
            <person name="Castinel A."/>
            <person name="Donnadieu C."/>
            <person name="Desvignes T."/>
            <person name="Floi Bucao C."/>
            <person name="Jouanno E."/>
            <person name="Wen M."/>
            <person name="Mejri S."/>
            <person name="Dirks R."/>
            <person name="Jansen H."/>
            <person name="Henkel C."/>
            <person name="Chen W.J."/>
            <person name="Zahm M."/>
            <person name="Cabau C."/>
            <person name="Klopp C."/>
            <person name="Thompson A.W."/>
            <person name="Robinson-Rechavi M."/>
            <person name="Braasch I."/>
            <person name="Lecointre G."/>
            <person name="Bobe J."/>
            <person name="Postlethwait J.H."/>
            <person name="Berthelot C."/>
            <person name="Roest Crollius H."/>
            <person name="Guiguen Y."/>
        </authorList>
    </citation>
    <scope>NUCLEOTIDE SEQUENCE</scope>
    <source>
        <strain evidence="2">WJC10195</strain>
    </source>
</reference>
<dbReference type="AlphaFoldDB" id="A0A9Q1J726"/>
<dbReference type="EMBL" id="JAINUF010000002">
    <property type="protein sequence ID" value="KAJ8373979.1"/>
    <property type="molecule type" value="Genomic_DNA"/>
</dbReference>
<keyword evidence="3" id="KW-1185">Reference proteome</keyword>
<dbReference type="Proteomes" id="UP001152622">
    <property type="component" value="Chromosome 2"/>
</dbReference>
<name>A0A9Q1J726_SYNKA</name>
<proteinExistence type="predicted"/>
<gene>
    <name evidence="2" type="ORF">SKAU_G00045590</name>
</gene>
<evidence type="ECO:0000313" key="2">
    <source>
        <dbReference type="EMBL" id="KAJ8373979.1"/>
    </source>
</evidence>
<evidence type="ECO:0000313" key="3">
    <source>
        <dbReference type="Proteomes" id="UP001152622"/>
    </source>
</evidence>
<feature type="region of interest" description="Disordered" evidence="1">
    <location>
        <begin position="81"/>
        <end position="116"/>
    </location>
</feature>
<comment type="caution">
    <text evidence="2">The sequence shown here is derived from an EMBL/GenBank/DDBJ whole genome shotgun (WGS) entry which is preliminary data.</text>
</comment>